<accession>A0ABD5HQM0</accession>
<dbReference type="InterPro" id="IPR007072">
    <property type="entry name" value="RNMT_CmcI"/>
</dbReference>
<dbReference type="InterPro" id="IPR029063">
    <property type="entry name" value="SAM-dependent_MTases_sf"/>
</dbReference>
<sequence length="273" mass="31574">MNFNKDNLKEEVIKTIDKVNNSQNGITTFFDNIIIQEGQHYITNHNNDSDKNVVLQKALYTLNTTSSKRYSRIPERLTSIRMSDLDGYSRICSQGVREVFQWKNKPLFKSVYDLAVYQMMLQKIKPATIIEIGSTEGSLYWFNDMVNILNLNTDIIGIDYKQPASLPNKVHFIKGDIKYIKNLLPLNFTKKLPRPLLLIEDVHVYLEETLLHLDEIMYANDYLVIEDSLLKQKTIMDWSNSTESTYLVDKYFTDFFGVNGTTATNSILIKSGE</sequence>
<dbReference type="Gene3D" id="3.40.50.150">
    <property type="entry name" value="Vaccinia Virus protein VP39"/>
    <property type="match status" value="1"/>
</dbReference>
<proteinExistence type="predicted"/>
<evidence type="ECO:0000313" key="1">
    <source>
        <dbReference type="EMBL" id="MDW9207241.1"/>
    </source>
</evidence>
<name>A0ABD5HQM0_BACTU</name>
<dbReference type="Proteomes" id="UP001272716">
    <property type="component" value="Unassembled WGS sequence"/>
</dbReference>
<dbReference type="Pfam" id="PF04989">
    <property type="entry name" value="RMNT_CmcI"/>
    <property type="match status" value="1"/>
</dbReference>
<reference evidence="1 2" key="1">
    <citation type="submission" date="2023-10" db="EMBL/GenBank/DDBJ databases">
        <title>Draft Genome Sequence of Bacillus thuringiensis serovar. toumanoffi 4059: Identification of a Novel Cry Protein Candidate.</title>
        <authorList>
            <person name="Murdoch R.W."/>
            <person name="Gemler B."/>
            <person name="Heater B.S."/>
        </authorList>
    </citation>
    <scope>NUCLEOTIDE SEQUENCE [LARGE SCALE GENOMIC DNA]</scope>
    <source>
        <strain evidence="1 2">4059</strain>
    </source>
</reference>
<comment type="caution">
    <text evidence="1">The sequence shown here is derived from an EMBL/GenBank/DDBJ whole genome shotgun (WGS) entry which is preliminary data.</text>
</comment>
<organism evidence="1 2">
    <name type="scientific">Bacillus thuringiensis serovar toumanoffi</name>
    <dbReference type="NCBI Taxonomy" id="180862"/>
    <lineage>
        <taxon>Bacteria</taxon>
        <taxon>Bacillati</taxon>
        <taxon>Bacillota</taxon>
        <taxon>Bacilli</taxon>
        <taxon>Bacillales</taxon>
        <taxon>Bacillaceae</taxon>
        <taxon>Bacillus</taxon>
        <taxon>Bacillus cereus group</taxon>
    </lineage>
</organism>
<dbReference type="RefSeq" id="WP_001010382.1">
    <property type="nucleotide sequence ID" value="NZ_JAWQCK010000001.1"/>
</dbReference>
<dbReference type="AlphaFoldDB" id="A0ABD5HQM0"/>
<dbReference type="SUPFAM" id="SSF53335">
    <property type="entry name" value="S-adenosyl-L-methionine-dependent methyltransferases"/>
    <property type="match status" value="1"/>
</dbReference>
<gene>
    <name evidence="1" type="ORF">BTTOUR_00215</name>
</gene>
<protein>
    <submittedName>
        <fullName evidence="1">Rhamnosyl O-methyltransferase</fullName>
    </submittedName>
</protein>
<dbReference type="EMBL" id="JAWQCK010000001">
    <property type="protein sequence ID" value="MDW9207241.1"/>
    <property type="molecule type" value="Genomic_DNA"/>
</dbReference>
<evidence type="ECO:0000313" key="2">
    <source>
        <dbReference type="Proteomes" id="UP001272716"/>
    </source>
</evidence>